<proteinExistence type="predicted"/>
<reference evidence="2 3" key="1">
    <citation type="journal article" date="2018" name="PLoS ONE">
        <title>The draft genome of Kipferlia bialata reveals reductive genome evolution in fornicate parasites.</title>
        <authorList>
            <person name="Tanifuji G."/>
            <person name="Takabayashi S."/>
            <person name="Kume K."/>
            <person name="Takagi M."/>
            <person name="Nakayama T."/>
            <person name="Kamikawa R."/>
            <person name="Inagaki Y."/>
            <person name="Hashimoto T."/>
        </authorList>
    </citation>
    <scope>NUCLEOTIDE SEQUENCE [LARGE SCALE GENOMIC DNA]</scope>
    <source>
        <strain evidence="2">NY0173</strain>
    </source>
</reference>
<sequence>MGKTDEYSSLLGYSYRPPTEKK</sequence>
<keyword evidence="3" id="KW-1185">Reference proteome</keyword>
<feature type="non-terminal residue" evidence="2">
    <location>
        <position position="22"/>
    </location>
</feature>
<protein>
    <submittedName>
        <fullName evidence="2">Uncharacterized protein</fullName>
    </submittedName>
</protein>
<evidence type="ECO:0000313" key="2">
    <source>
        <dbReference type="EMBL" id="GCA63232.1"/>
    </source>
</evidence>
<evidence type="ECO:0000256" key="1">
    <source>
        <dbReference type="SAM" id="MobiDB-lite"/>
    </source>
</evidence>
<comment type="caution">
    <text evidence="2">The sequence shown here is derived from an EMBL/GenBank/DDBJ whole genome shotgun (WGS) entry which is preliminary data.</text>
</comment>
<gene>
    <name evidence="2" type="ORF">KIPB_008680</name>
</gene>
<organism evidence="2 3">
    <name type="scientific">Kipferlia bialata</name>
    <dbReference type="NCBI Taxonomy" id="797122"/>
    <lineage>
        <taxon>Eukaryota</taxon>
        <taxon>Metamonada</taxon>
        <taxon>Carpediemonas-like organisms</taxon>
        <taxon>Kipferlia</taxon>
    </lineage>
</organism>
<dbReference type="Proteomes" id="UP000265618">
    <property type="component" value="Unassembled WGS sequence"/>
</dbReference>
<dbReference type="AlphaFoldDB" id="A0A391P4L9"/>
<dbReference type="EMBL" id="BDIP01002747">
    <property type="protein sequence ID" value="GCA63232.1"/>
    <property type="molecule type" value="Genomic_DNA"/>
</dbReference>
<evidence type="ECO:0000313" key="3">
    <source>
        <dbReference type="Proteomes" id="UP000265618"/>
    </source>
</evidence>
<accession>A0A391P4L9</accession>
<name>A0A391P4L9_9EUKA</name>
<feature type="region of interest" description="Disordered" evidence="1">
    <location>
        <begin position="1"/>
        <end position="22"/>
    </location>
</feature>